<sequence>MSRARFRVGGSVVVVLLVAGCGPTTVGETAVDRTRVGLESSCAELLEEVIEQTGTRPSDGSTDRMLDVLGHHCPKEYPVFVDYQSIRGTVGLVGDDCPDPREVQIDAEALALAKRDGLCSAARTVDETAEQEWTCSWSPTMNEDWYDDVLCSDGTREQRPRLREWDSFVTPDEMMESARKYEGELNRR</sequence>
<gene>
    <name evidence="1" type="ORF">AFL01nite_27190</name>
</gene>
<reference evidence="1 2" key="1">
    <citation type="submission" date="2019-07" db="EMBL/GenBank/DDBJ databases">
        <title>Whole genome shotgun sequence of Aeromicrobium flavum NBRC 107625.</title>
        <authorList>
            <person name="Hosoyama A."/>
            <person name="Uohara A."/>
            <person name="Ohji S."/>
            <person name="Ichikawa N."/>
        </authorList>
    </citation>
    <scope>NUCLEOTIDE SEQUENCE [LARGE SCALE GENOMIC DNA]</scope>
    <source>
        <strain evidence="1 2">NBRC 107625</strain>
    </source>
</reference>
<name>A0A512HY80_9ACTN</name>
<comment type="caution">
    <text evidence="1">The sequence shown here is derived from an EMBL/GenBank/DDBJ whole genome shotgun (WGS) entry which is preliminary data.</text>
</comment>
<dbReference type="PROSITE" id="PS51257">
    <property type="entry name" value="PROKAR_LIPOPROTEIN"/>
    <property type="match status" value="1"/>
</dbReference>
<organism evidence="1 2">
    <name type="scientific">Aeromicrobium flavum</name>
    <dbReference type="NCBI Taxonomy" id="416568"/>
    <lineage>
        <taxon>Bacteria</taxon>
        <taxon>Bacillati</taxon>
        <taxon>Actinomycetota</taxon>
        <taxon>Actinomycetes</taxon>
        <taxon>Propionibacteriales</taxon>
        <taxon>Nocardioidaceae</taxon>
        <taxon>Aeromicrobium</taxon>
    </lineage>
</organism>
<dbReference type="EMBL" id="BJZQ01000018">
    <property type="protein sequence ID" value="GEO90392.1"/>
    <property type="molecule type" value="Genomic_DNA"/>
</dbReference>
<protein>
    <recommendedName>
        <fullName evidence="3">Lipoprotein</fullName>
    </recommendedName>
</protein>
<accession>A0A512HY80</accession>
<dbReference type="Proteomes" id="UP000321769">
    <property type="component" value="Unassembled WGS sequence"/>
</dbReference>
<evidence type="ECO:0000313" key="2">
    <source>
        <dbReference type="Proteomes" id="UP000321769"/>
    </source>
</evidence>
<dbReference type="AlphaFoldDB" id="A0A512HY80"/>
<evidence type="ECO:0008006" key="3">
    <source>
        <dbReference type="Google" id="ProtNLM"/>
    </source>
</evidence>
<proteinExistence type="predicted"/>
<evidence type="ECO:0000313" key="1">
    <source>
        <dbReference type="EMBL" id="GEO90392.1"/>
    </source>
</evidence>
<keyword evidence="2" id="KW-1185">Reference proteome</keyword>